<dbReference type="OrthoDB" id="15687at2759"/>
<dbReference type="STRING" id="1890364.A0A2P6N258"/>
<evidence type="ECO:0000256" key="5">
    <source>
        <dbReference type="ARBA" id="ARBA00022989"/>
    </source>
</evidence>
<feature type="compositionally biased region" description="Basic and acidic residues" evidence="9">
    <location>
        <begin position="35"/>
        <end position="47"/>
    </location>
</feature>
<keyword evidence="8" id="KW-0862">Zinc</keyword>
<keyword evidence="5 10" id="KW-1133">Transmembrane helix</keyword>
<dbReference type="Proteomes" id="UP000241769">
    <property type="component" value="Unassembled WGS sequence"/>
</dbReference>
<keyword evidence="13" id="KW-1185">Reference proteome</keyword>
<dbReference type="GO" id="GO:0005789">
    <property type="term" value="C:endoplasmic reticulum membrane"/>
    <property type="evidence" value="ECO:0007669"/>
    <property type="project" value="TreeGrafter"/>
</dbReference>
<evidence type="ECO:0000256" key="4">
    <source>
        <dbReference type="ARBA" id="ARBA00022801"/>
    </source>
</evidence>
<keyword evidence="4" id="KW-0378">Hydrolase</keyword>
<feature type="transmembrane region" description="Helical" evidence="10">
    <location>
        <begin position="379"/>
        <end position="397"/>
    </location>
</feature>
<evidence type="ECO:0008006" key="14">
    <source>
        <dbReference type="Google" id="ProtNLM"/>
    </source>
</evidence>
<keyword evidence="7" id="KW-0106">Calcium</keyword>
<dbReference type="AlphaFoldDB" id="A0A2P6N258"/>
<evidence type="ECO:0000256" key="7">
    <source>
        <dbReference type="PIRSR" id="PIRSR608901-1"/>
    </source>
</evidence>
<evidence type="ECO:0000256" key="6">
    <source>
        <dbReference type="ARBA" id="ARBA00023136"/>
    </source>
</evidence>
<dbReference type="GO" id="GO:0016811">
    <property type="term" value="F:hydrolase activity, acting on carbon-nitrogen (but not peptide) bonds, in linear amides"/>
    <property type="evidence" value="ECO:0007669"/>
    <property type="project" value="InterPro"/>
</dbReference>
<dbReference type="EMBL" id="MDYQ01000246">
    <property type="protein sequence ID" value="PRP78020.1"/>
    <property type="molecule type" value="Genomic_DNA"/>
</dbReference>
<dbReference type="EMBL" id="MDYQ01000293">
    <property type="protein sequence ID" value="PRP76892.1"/>
    <property type="molecule type" value="Genomic_DNA"/>
</dbReference>
<dbReference type="InterPro" id="IPR008901">
    <property type="entry name" value="ACER"/>
</dbReference>
<evidence type="ECO:0000313" key="12">
    <source>
        <dbReference type="EMBL" id="PRP78020.1"/>
    </source>
</evidence>
<dbReference type="Pfam" id="PF05875">
    <property type="entry name" value="Ceramidase"/>
    <property type="match status" value="1"/>
</dbReference>
<feature type="transmembrane region" description="Helical" evidence="10">
    <location>
        <begin position="418"/>
        <end position="437"/>
    </location>
</feature>
<dbReference type="PANTHER" id="PTHR46187">
    <property type="entry name" value="ALKALINE CERAMIDASE 3"/>
    <property type="match status" value="1"/>
</dbReference>
<reference evidence="12 13" key="1">
    <citation type="journal article" date="2018" name="Genome Biol. Evol.">
        <title>Multiple Roots of Fruiting Body Formation in Amoebozoa.</title>
        <authorList>
            <person name="Hillmann F."/>
            <person name="Forbes G."/>
            <person name="Novohradska S."/>
            <person name="Ferling I."/>
            <person name="Riege K."/>
            <person name="Groth M."/>
            <person name="Westermann M."/>
            <person name="Marz M."/>
            <person name="Spaller T."/>
            <person name="Winckler T."/>
            <person name="Schaap P."/>
            <person name="Glockner G."/>
        </authorList>
    </citation>
    <scope>NUCLEOTIDE SEQUENCE [LARGE SCALE GENOMIC DNA]</scope>
    <source>
        <strain evidence="12 13">Jena</strain>
    </source>
</reference>
<sequence>MGKKVIYSDDSTETVITSPVKHGKSDSNKSVTPKMQKEMKKVVKRNDSQPSAQKTKIKDTEKTTGEKKKRKIKDVEKTDGEEKKKKVSRKKKPWENYGVPTEETTKDNSDLVSSIADFWKKLQQEGPGEDEPDEDEKDLNFKEKRPVERRRKTKKKGEEKEEDEKDDEKEEEEEEEEETNFDLRAGVPGRKPKESRSQQHIATTMKNFGPTPIVAENGYWGTPTSTLNWCEEDYAVTFFVAETINTLTNLWAITCIYPLFCIWSNGWPKRYLVLWLSLCCVAFGSWMCEWHNLLSAALTYVSVHMTLQWQWQVLGDEIPMLLVRLNPQAVAASMFVTMEVTPVSQPAVKRKKSLIWGIGISAMTLAVIVTYLYTGMAEFHQAAFGIMVWVTFLRGLYLFKKVIPSDVHDLAIREKRSAILKMDLWGAVIMNLAFALWNIDNHFCHQIIQLRSYLGQPFATLLQLHGWWHIGTGVGTYMLVTASMMLSLMISDDHHRYELQWYMGILPRIAPSQQYLKRTV</sequence>
<feature type="binding site" evidence="8">
    <location>
        <position position="465"/>
    </location>
    <ligand>
        <name>Zn(2+)</name>
        <dbReference type="ChEBI" id="CHEBI:29105"/>
        <note>catalytic</note>
    </ligand>
</feature>
<keyword evidence="6 10" id="KW-0472">Membrane</keyword>
<feature type="binding site" evidence="7">
    <location>
        <position position="231"/>
    </location>
    <ligand>
        <name>Ca(2+)</name>
        <dbReference type="ChEBI" id="CHEBI:29108"/>
    </ligand>
</feature>
<comment type="subcellular location">
    <subcellularLocation>
        <location evidence="1">Membrane</location>
        <topology evidence="1">Multi-pass membrane protein</topology>
    </subcellularLocation>
</comment>
<evidence type="ECO:0000313" key="11">
    <source>
        <dbReference type="EMBL" id="PRP76892.1"/>
    </source>
</evidence>
<feature type="transmembrane region" description="Helical" evidence="10">
    <location>
        <begin position="272"/>
        <end position="301"/>
    </location>
</feature>
<evidence type="ECO:0000256" key="8">
    <source>
        <dbReference type="PIRSR" id="PIRSR608901-2"/>
    </source>
</evidence>
<evidence type="ECO:0000256" key="10">
    <source>
        <dbReference type="SAM" id="Phobius"/>
    </source>
</evidence>
<feature type="binding site" evidence="7">
    <location>
        <position position="229"/>
    </location>
    <ligand>
        <name>Ca(2+)</name>
        <dbReference type="ChEBI" id="CHEBI:29108"/>
    </ligand>
</feature>
<feature type="compositionally biased region" description="Basic and acidic residues" evidence="9">
    <location>
        <begin position="56"/>
        <end position="66"/>
    </location>
</feature>
<feature type="region of interest" description="Disordered" evidence="9">
    <location>
        <begin position="1"/>
        <end position="199"/>
    </location>
</feature>
<feature type="compositionally biased region" description="Acidic residues" evidence="9">
    <location>
        <begin position="127"/>
        <end position="137"/>
    </location>
</feature>
<comment type="cofactor">
    <cofactor evidence="8">
        <name>Zn(2+)</name>
        <dbReference type="ChEBI" id="CHEBI:29105"/>
    </cofactor>
</comment>
<feature type="compositionally biased region" description="Acidic residues" evidence="9">
    <location>
        <begin position="160"/>
        <end position="180"/>
    </location>
</feature>
<proteinExistence type="inferred from homology"/>
<protein>
    <recommendedName>
        <fullName evidence="14">Alkaline ceramidase 3</fullName>
    </recommendedName>
</protein>
<evidence type="ECO:0000256" key="1">
    <source>
        <dbReference type="ARBA" id="ARBA00004141"/>
    </source>
</evidence>
<dbReference type="GO" id="GO:0046872">
    <property type="term" value="F:metal ion binding"/>
    <property type="evidence" value="ECO:0007669"/>
    <property type="project" value="UniProtKB-KW"/>
</dbReference>
<feature type="transmembrane region" description="Helical" evidence="10">
    <location>
        <begin position="467"/>
        <end position="490"/>
    </location>
</feature>
<feature type="binding site" evidence="8">
    <location>
        <position position="469"/>
    </location>
    <ligand>
        <name>Zn(2+)</name>
        <dbReference type="ChEBI" id="CHEBI:29105"/>
        <note>catalytic</note>
    </ligand>
</feature>
<dbReference type="PANTHER" id="PTHR46187:SF3">
    <property type="entry name" value="ALKALINE CERAMIDASE 3"/>
    <property type="match status" value="1"/>
</dbReference>
<name>A0A2P6N258_9EUKA</name>
<evidence type="ECO:0000313" key="13">
    <source>
        <dbReference type="Proteomes" id="UP000241769"/>
    </source>
</evidence>
<feature type="transmembrane region" description="Helical" evidence="10">
    <location>
        <begin position="353"/>
        <end position="373"/>
    </location>
</feature>
<dbReference type="GO" id="GO:0046513">
    <property type="term" value="P:ceramide biosynthetic process"/>
    <property type="evidence" value="ECO:0007669"/>
    <property type="project" value="TreeGrafter"/>
</dbReference>
<feature type="binding site" evidence="8">
    <location>
        <position position="304"/>
    </location>
    <ligand>
        <name>Zn(2+)</name>
        <dbReference type="ChEBI" id="CHEBI:29105"/>
        <note>catalytic</note>
    </ligand>
</feature>
<keyword evidence="3 10" id="KW-0812">Transmembrane</keyword>
<keyword evidence="7" id="KW-0479">Metal-binding</keyword>
<dbReference type="GO" id="GO:0046514">
    <property type="term" value="P:ceramide catabolic process"/>
    <property type="evidence" value="ECO:0007669"/>
    <property type="project" value="TreeGrafter"/>
</dbReference>
<feature type="binding site" evidence="7">
    <location>
        <position position="242"/>
    </location>
    <ligand>
        <name>Ca(2+)</name>
        <dbReference type="ChEBI" id="CHEBI:29108"/>
    </ligand>
</feature>
<accession>A0A2P6N258</accession>
<feature type="transmembrane region" description="Helical" evidence="10">
    <location>
        <begin position="234"/>
        <end position="260"/>
    </location>
</feature>
<dbReference type="InParanoid" id="A0A2P6N258"/>
<evidence type="ECO:0000256" key="9">
    <source>
        <dbReference type="SAM" id="MobiDB-lite"/>
    </source>
</evidence>
<feature type="compositionally biased region" description="Basic and acidic residues" evidence="9">
    <location>
        <begin position="73"/>
        <end position="84"/>
    </location>
</feature>
<comment type="similarity">
    <text evidence="2">Belongs to the alkaline ceramidase family.</text>
</comment>
<organism evidence="12 13">
    <name type="scientific">Planoprotostelium fungivorum</name>
    <dbReference type="NCBI Taxonomy" id="1890364"/>
    <lineage>
        <taxon>Eukaryota</taxon>
        <taxon>Amoebozoa</taxon>
        <taxon>Evosea</taxon>
        <taxon>Variosea</taxon>
        <taxon>Cavosteliida</taxon>
        <taxon>Cavosteliaceae</taxon>
        <taxon>Planoprotostelium</taxon>
    </lineage>
</organism>
<evidence type="ECO:0000256" key="3">
    <source>
        <dbReference type="ARBA" id="ARBA00022692"/>
    </source>
</evidence>
<evidence type="ECO:0000256" key="2">
    <source>
        <dbReference type="ARBA" id="ARBA00009780"/>
    </source>
</evidence>
<comment type="caution">
    <text evidence="12">The sequence shown here is derived from an EMBL/GenBank/DDBJ whole genome shotgun (WGS) entry which is preliminary data.</text>
</comment>
<gene>
    <name evidence="12" type="ORF">PROFUN_14058</name>
    <name evidence="11" type="ORF">PROFUN_15688</name>
</gene>